<accession>A0A1A3P8K3</accession>
<reference evidence="2 3" key="1">
    <citation type="submission" date="2016-06" db="EMBL/GenBank/DDBJ databases">
        <authorList>
            <person name="Kjaerup R.B."/>
            <person name="Dalgaard T.S."/>
            <person name="Juul-Madsen H.R."/>
        </authorList>
    </citation>
    <scope>NUCLEOTIDE SEQUENCE [LARGE SCALE GENOMIC DNA]</scope>
    <source>
        <strain evidence="2 3">1165133.8</strain>
    </source>
</reference>
<dbReference type="Gene3D" id="3.40.50.920">
    <property type="match status" value="1"/>
</dbReference>
<dbReference type="SMART" id="SM00861">
    <property type="entry name" value="Transket_pyr"/>
    <property type="match status" value="1"/>
</dbReference>
<dbReference type="GO" id="GO:0000287">
    <property type="term" value="F:magnesium ion binding"/>
    <property type="evidence" value="ECO:0007669"/>
    <property type="project" value="UniProtKB-ARBA"/>
</dbReference>
<dbReference type="Proteomes" id="UP000093928">
    <property type="component" value="Unassembled WGS sequence"/>
</dbReference>
<evidence type="ECO:0000313" key="3">
    <source>
        <dbReference type="Proteomes" id="UP000093928"/>
    </source>
</evidence>
<dbReference type="InterPro" id="IPR051157">
    <property type="entry name" value="PDH/Transketolase"/>
</dbReference>
<name>A0A1A3P8K3_MYCAS</name>
<dbReference type="CDD" id="cd07033">
    <property type="entry name" value="TPP_PYR_DXS_TK_like"/>
    <property type="match status" value="1"/>
</dbReference>
<dbReference type="Gene3D" id="3.40.50.970">
    <property type="match status" value="1"/>
</dbReference>
<evidence type="ECO:0000259" key="1">
    <source>
        <dbReference type="SMART" id="SM00861"/>
    </source>
</evidence>
<dbReference type="OrthoDB" id="9759664at2"/>
<evidence type="ECO:0000313" key="2">
    <source>
        <dbReference type="EMBL" id="OBK30491.1"/>
    </source>
</evidence>
<dbReference type="InterPro" id="IPR029061">
    <property type="entry name" value="THDP-binding"/>
</dbReference>
<dbReference type="SUPFAM" id="SSF52518">
    <property type="entry name" value="Thiamin diphosphate-binding fold (THDP-binding)"/>
    <property type="match status" value="1"/>
</dbReference>
<dbReference type="InterPro" id="IPR009014">
    <property type="entry name" value="Transketo_C/PFOR_II"/>
</dbReference>
<sequence length="303" mass="32901">MRKQLCDALVDRSVREKDMVFLTGDLGFNALEPLQHAMGDRFINAGVAEQNMITVAAALAAQELEVWVYSIAPFMYARPFEQIRNDICFHHLPVKLIGNGGGYGYGVMGPTHHSIDDYGTLLTLPDITALVPAFNEDVEAIVSSAGSCDGPAYLRIGLGEPPAGWIIPPYQPWRELTTGHGPVVIGVGPVAGTYIACFEAMPAGQRPSLWVVGELPIEQNPIPETLLMKIDSSSRLIVVEEHVRQGSFASQLLLNLSERGCPPKAFAHLCARAHSYGRYGSQQFMRAQSGLDQPTMLSVLASV</sequence>
<protein>
    <submittedName>
        <fullName evidence="2">Transketolase</fullName>
    </submittedName>
</protein>
<dbReference type="EMBL" id="LZLS01000027">
    <property type="protein sequence ID" value="OBK30491.1"/>
    <property type="molecule type" value="Genomic_DNA"/>
</dbReference>
<organism evidence="2 3">
    <name type="scientific">Mycobacterium asiaticum</name>
    <dbReference type="NCBI Taxonomy" id="1790"/>
    <lineage>
        <taxon>Bacteria</taxon>
        <taxon>Bacillati</taxon>
        <taxon>Actinomycetota</taxon>
        <taxon>Actinomycetes</taxon>
        <taxon>Mycobacteriales</taxon>
        <taxon>Mycobacteriaceae</taxon>
        <taxon>Mycobacterium</taxon>
    </lineage>
</organism>
<comment type="caution">
    <text evidence="2">The sequence shown here is derived from an EMBL/GenBank/DDBJ whole genome shotgun (WGS) entry which is preliminary data.</text>
</comment>
<feature type="domain" description="Transketolase-like pyrimidine-binding" evidence="1">
    <location>
        <begin position="1"/>
        <end position="163"/>
    </location>
</feature>
<dbReference type="PANTHER" id="PTHR43825">
    <property type="entry name" value="PYRUVATE DEHYDROGENASE E1 COMPONENT"/>
    <property type="match status" value="1"/>
</dbReference>
<gene>
    <name evidence="2" type="ORF">A5634_16080</name>
</gene>
<dbReference type="Pfam" id="PF02779">
    <property type="entry name" value="Transket_pyr"/>
    <property type="match status" value="1"/>
</dbReference>
<dbReference type="RefSeq" id="WP_065142672.1">
    <property type="nucleotide sequence ID" value="NZ_LZLS01000027.1"/>
</dbReference>
<dbReference type="PANTHER" id="PTHR43825:SF5">
    <property type="entry name" value="HYPOTHETICAL TRANSKETOLASE FAMILY PROTEIN"/>
    <property type="match status" value="1"/>
</dbReference>
<proteinExistence type="predicted"/>
<dbReference type="InterPro" id="IPR005475">
    <property type="entry name" value="Transketolase-like_Pyr-bd"/>
</dbReference>
<dbReference type="AlphaFoldDB" id="A0A1A3P8K3"/>